<feature type="compositionally biased region" description="Gly residues" evidence="1">
    <location>
        <begin position="440"/>
        <end position="451"/>
    </location>
</feature>
<name>Q09AZ4_STIAD</name>
<feature type="region of interest" description="Disordered" evidence="1">
    <location>
        <begin position="399"/>
        <end position="505"/>
    </location>
</feature>
<organism evidence="2 3">
    <name type="scientific">Stigmatella aurantiaca (strain DW4/3-1)</name>
    <dbReference type="NCBI Taxonomy" id="378806"/>
    <lineage>
        <taxon>Bacteria</taxon>
        <taxon>Pseudomonadati</taxon>
        <taxon>Myxococcota</taxon>
        <taxon>Myxococcia</taxon>
        <taxon>Myxococcales</taxon>
        <taxon>Cystobacterineae</taxon>
        <taxon>Archangiaceae</taxon>
        <taxon>Stigmatella</taxon>
    </lineage>
</organism>
<feature type="compositionally biased region" description="Gly residues" evidence="1">
    <location>
        <begin position="616"/>
        <end position="636"/>
    </location>
</feature>
<evidence type="ECO:0000256" key="1">
    <source>
        <dbReference type="SAM" id="MobiDB-lite"/>
    </source>
</evidence>
<feature type="region of interest" description="Disordered" evidence="1">
    <location>
        <begin position="599"/>
        <end position="636"/>
    </location>
</feature>
<protein>
    <submittedName>
        <fullName evidence="2">Uncharacterized protein</fullName>
    </submittedName>
</protein>
<dbReference type="EMBL" id="AAMD01000011">
    <property type="protein sequence ID" value="EAU68908.1"/>
    <property type="molecule type" value="Genomic_DNA"/>
</dbReference>
<gene>
    <name evidence="2" type="ORF">STIAU_6854</name>
</gene>
<dbReference type="AlphaFoldDB" id="Q09AZ4"/>
<accession>Q09AZ4</accession>
<feature type="compositionally biased region" description="Gly residues" evidence="1">
    <location>
        <begin position="476"/>
        <end position="487"/>
    </location>
</feature>
<evidence type="ECO:0000313" key="2">
    <source>
        <dbReference type="EMBL" id="EAU68908.1"/>
    </source>
</evidence>
<sequence>MQRVHHLHDGLLEGAHLQLAQALAQAARHRAAHILERRLERGEHHRIHERLHRTRGGRGAREDRPSALQGNAQGRGERGLQLQGRRLAGRPRALQEYLTQLLVEGELGPTARVDAALVVLQQRGQHRLHGEILGGQLPRPGPLDELLDPQPRPGLAEDLEHHLRQGREPALAAAIVLLIPAALALAAPARGPHIVRAGLGMALGGTQGGQLLFRVRLHHPGLRQCFQILLQSPVHQGKRVLGGHDHLAIPRAPCHRGQPRQHRDFGRLPDVGQEVLGDGLLGDFEKVEGTTFALQDSERGLVKCHRVFPKNFRRLQKCRSVWAADASHLYSGLSTKGTDDPLSSWTALEARTLGSAVGFHRLGTGWRQSSFWGGGGTARGGGARPDACGGGAALRKARAGASLPGGSRPGTGAAAHRGRGGPVCGEPRPPRPAVAAARAGGPGGTGGGGAGVWPEFPLGHLPGGPRDARHPPSPGAGRGPPGAGRPRGGAERASPRALFPPGRGLGATRLRLRAEGSGGPLALSGKGSGRGLGNPAVRGRDLADLARPPHGVAGAGPSFPHRAGAVPAGGGADAGRGAGRAPLLPGACGGEASTLVGANGGARQAGHGPFLRGEGRGAGGGDVPPGPGVGAGHLGA</sequence>
<proteinExistence type="predicted"/>
<reference evidence="2 3" key="1">
    <citation type="submission" date="2006-04" db="EMBL/GenBank/DDBJ databases">
        <authorList>
            <person name="Nierman W.C."/>
        </authorList>
    </citation>
    <scope>NUCLEOTIDE SEQUENCE [LARGE SCALE GENOMIC DNA]</scope>
    <source>
        <strain evidence="2 3">DW4/3-1</strain>
    </source>
</reference>
<feature type="compositionally biased region" description="Basic residues" evidence="1">
    <location>
        <begin position="45"/>
        <end position="58"/>
    </location>
</feature>
<comment type="caution">
    <text evidence="2">The sequence shown here is derived from an EMBL/GenBank/DDBJ whole genome shotgun (WGS) entry which is preliminary data.</text>
</comment>
<evidence type="ECO:0000313" key="3">
    <source>
        <dbReference type="Proteomes" id="UP000032702"/>
    </source>
</evidence>
<feature type="region of interest" description="Disordered" evidence="1">
    <location>
        <begin position="45"/>
        <end position="84"/>
    </location>
</feature>
<dbReference type="Proteomes" id="UP000032702">
    <property type="component" value="Unassembled WGS sequence"/>
</dbReference>